<evidence type="ECO:0000313" key="15">
    <source>
        <dbReference type="WormBase" id="SRAE_2000063300"/>
    </source>
</evidence>
<evidence type="ECO:0000256" key="1">
    <source>
        <dbReference type="ARBA" id="ARBA00004123"/>
    </source>
</evidence>
<dbReference type="GeneID" id="36378323"/>
<dbReference type="InterPro" id="IPR009057">
    <property type="entry name" value="Homeodomain-like_sf"/>
</dbReference>
<sequence>MMADQVIPLLISYNKLATEIISINNTSSMSMGSTTTSTPSSTATNTASFILDSTSPSPSKYWNSSMNTSSSTASNSSIGSCFEELSTNHRSNNYTMDNNNNSNNNGSKGITSSGIDTYSTFNEYQKMSLSPKTTSICNGCRHQINDRYVLRVNPNLEYHESCLKCTHCSCSLDETTNAFVRNSNIYCRDDYFRLFGIKCARCDGSFHRNDYALKSASNTLYHVDCFSCNTCSKKLHSGDQYLLRENELYCRLECAEATTCLINNPSSVGTTTGDLLSKMEDDDTWEDRLSLNNLDHLNSISTPPLSIKSSNSEDSIATSHHQRGCSSNDNGLLNGSGSSTSSNNGCGSKKGKKDKQTTRVRTVLNETQLRTLKACYASNSRPDAILKEQLVEMTGLSARVIRVWFQNKRCKDKKRQVALTAMQQAAEKERALNGVRINGVGPLVAPSPTTHHDSNLQGIAPIDIRQYPGNCWETPGIPIQPPPPYHSTPQMIGGHMNPYNNDQQQQQQMMSMNGGGPQPGCDMGSFQMIHQDNDYNNRLGILGIGNDITSSSLND</sequence>
<evidence type="ECO:0000256" key="9">
    <source>
        <dbReference type="RuleBase" id="RU000682"/>
    </source>
</evidence>
<dbReference type="EMBL" id="LN609529">
    <property type="protein sequence ID" value="CEF65959.1"/>
    <property type="molecule type" value="Genomic_DNA"/>
</dbReference>
<comment type="subcellular location">
    <subcellularLocation>
        <location evidence="1 9">Nucleus</location>
    </subcellularLocation>
</comment>
<dbReference type="PROSITE" id="PS00478">
    <property type="entry name" value="LIM_DOMAIN_1"/>
    <property type="match status" value="1"/>
</dbReference>
<evidence type="ECO:0000256" key="6">
    <source>
        <dbReference type="ARBA" id="ARBA00023125"/>
    </source>
</evidence>
<dbReference type="SMART" id="SM00132">
    <property type="entry name" value="LIM"/>
    <property type="match status" value="2"/>
</dbReference>
<dbReference type="InterPro" id="IPR001781">
    <property type="entry name" value="Znf_LIM"/>
</dbReference>
<dbReference type="RefSeq" id="XP_024505159.1">
    <property type="nucleotide sequence ID" value="XM_024651487.1"/>
</dbReference>
<dbReference type="WormBase" id="SRAE_2000063300">
    <property type="protein sequence ID" value="SRP10835"/>
    <property type="gene ID" value="WBGene00260829"/>
</dbReference>
<dbReference type="OMA" id="FHRNDYA"/>
<dbReference type="SUPFAM" id="SSF57716">
    <property type="entry name" value="Glucocorticoid receptor-like (DNA-binding domain)"/>
    <property type="match status" value="1"/>
</dbReference>
<keyword evidence="13" id="KW-1185">Reference proteome</keyword>
<keyword evidence="5" id="KW-0440">LIM domain</keyword>
<dbReference type="SMART" id="SM00389">
    <property type="entry name" value="HOX"/>
    <property type="match status" value="1"/>
</dbReference>
<evidence type="ECO:0000256" key="3">
    <source>
        <dbReference type="ARBA" id="ARBA00022737"/>
    </source>
</evidence>
<evidence type="ECO:0000313" key="12">
    <source>
        <dbReference type="EMBL" id="CEF65959.1"/>
    </source>
</evidence>
<dbReference type="PANTHER" id="PTHR24204:SF8">
    <property type="entry name" value="TAILUP, ISOFORM A"/>
    <property type="match status" value="1"/>
</dbReference>
<evidence type="ECO:0000256" key="5">
    <source>
        <dbReference type="ARBA" id="ARBA00023038"/>
    </source>
</evidence>
<dbReference type="eggNOG" id="KOG0490">
    <property type="taxonomic scope" value="Eukaryota"/>
</dbReference>
<dbReference type="GO" id="GO:0007409">
    <property type="term" value="P:axonogenesis"/>
    <property type="evidence" value="ECO:0007669"/>
    <property type="project" value="TreeGrafter"/>
</dbReference>
<dbReference type="SUPFAM" id="SSF46689">
    <property type="entry name" value="Homeodomain-like"/>
    <property type="match status" value="1"/>
</dbReference>
<keyword evidence="2" id="KW-0479">Metal-binding</keyword>
<dbReference type="CDD" id="cd00086">
    <property type="entry name" value="homeodomain"/>
    <property type="match status" value="1"/>
</dbReference>
<dbReference type="WBParaSite" id="SRAE_2000063300.1">
    <property type="protein sequence ID" value="SRAE_2000063300.1"/>
    <property type="gene ID" value="WBGene00260829"/>
</dbReference>
<dbReference type="GO" id="GO:0005634">
    <property type="term" value="C:nucleus"/>
    <property type="evidence" value="ECO:0007669"/>
    <property type="project" value="UniProtKB-SubCell"/>
</dbReference>
<dbReference type="CTD" id="36378323"/>
<dbReference type="OrthoDB" id="125004at2759"/>
<evidence type="ECO:0000256" key="8">
    <source>
        <dbReference type="ARBA" id="ARBA00023242"/>
    </source>
</evidence>
<feature type="domain" description="LIM zinc-binding" evidence="11">
    <location>
        <begin position="199"/>
        <end position="235"/>
    </location>
</feature>
<dbReference type="GO" id="GO:0000981">
    <property type="term" value="F:DNA-binding transcription factor activity, RNA polymerase II-specific"/>
    <property type="evidence" value="ECO:0007669"/>
    <property type="project" value="InterPro"/>
</dbReference>
<evidence type="ECO:0000256" key="7">
    <source>
        <dbReference type="ARBA" id="ARBA00023155"/>
    </source>
</evidence>
<accession>A0A090MXS8</accession>
<dbReference type="GO" id="GO:0003677">
    <property type="term" value="F:DNA binding"/>
    <property type="evidence" value="ECO:0007669"/>
    <property type="project" value="UniProtKB-KW"/>
</dbReference>
<dbReference type="PANTHER" id="PTHR24204">
    <property type="entry name" value="INSULIN GENE ENHANCER PROTEIN"/>
    <property type="match status" value="1"/>
</dbReference>
<dbReference type="GO" id="GO:0040011">
    <property type="term" value="P:locomotion"/>
    <property type="evidence" value="ECO:0007669"/>
    <property type="project" value="EnsemblMetazoa"/>
</dbReference>
<feature type="region of interest" description="Disordered" evidence="10">
    <location>
        <begin position="302"/>
        <end position="360"/>
    </location>
</feature>
<reference evidence="12 13" key="1">
    <citation type="submission" date="2014-09" db="EMBL/GenBank/DDBJ databases">
        <authorList>
            <person name="Martin A.A."/>
        </authorList>
    </citation>
    <scope>NUCLEOTIDE SEQUENCE</scope>
    <source>
        <strain evidence="13">ED321</strain>
        <strain evidence="12">ED321 Heterogonic</strain>
    </source>
</reference>
<protein>
    <submittedName>
        <fullName evidence="12 14">Homeobox domain and Zinc finger, LIM-type domain and Homeodomain-like-containing protein</fullName>
    </submittedName>
</protein>
<dbReference type="GO" id="GO:0046872">
    <property type="term" value="F:metal ion binding"/>
    <property type="evidence" value="ECO:0007669"/>
    <property type="project" value="UniProtKB-KW"/>
</dbReference>
<reference evidence="14" key="2">
    <citation type="submission" date="2020-12" db="UniProtKB">
        <authorList>
            <consortium name="WormBaseParasite"/>
        </authorList>
    </citation>
    <scope>IDENTIFICATION</scope>
</reference>
<dbReference type="GO" id="GO:0045944">
    <property type="term" value="P:positive regulation of transcription by RNA polymerase II"/>
    <property type="evidence" value="ECO:0007669"/>
    <property type="project" value="InterPro"/>
</dbReference>
<keyword evidence="8 9" id="KW-0539">Nucleus</keyword>
<organism evidence="12">
    <name type="scientific">Strongyloides ratti</name>
    <name type="common">Parasitic roundworm</name>
    <dbReference type="NCBI Taxonomy" id="34506"/>
    <lineage>
        <taxon>Eukaryota</taxon>
        <taxon>Metazoa</taxon>
        <taxon>Ecdysozoa</taxon>
        <taxon>Nematoda</taxon>
        <taxon>Chromadorea</taxon>
        <taxon>Rhabditida</taxon>
        <taxon>Tylenchina</taxon>
        <taxon>Panagrolaimomorpha</taxon>
        <taxon>Strongyloidoidea</taxon>
        <taxon>Strongyloididae</taxon>
        <taxon>Strongyloides</taxon>
    </lineage>
</organism>
<dbReference type="InterPro" id="IPR047169">
    <property type="entry name" value="ISL1/2-like"/>
</dbReference>
<dbReference type="Gene3D" id="2.10.110.10">
    <property type="entry name" value="Cysteine Rich Protein"/>
    <property type="match status" value="2"/>
</dbReference>
<dbReference type="STRING" id="34506.A0A090MXS8"/>
<dbReference type="GO" id="GO:0160094">
    <property type="term" value="P:nematode pharynx development"/>
    <property type="evidence" value="ECO:0007669"/>
    <property type="project" value="EnsemblMetazoa"/>
</dbReference>
<dbReference type="Pfam" id="PF00046">
    <property type="entry name" value="Homeodomain"/>
    <property type="match status" value="1"/>
</dbReference>
<feature type="compositionally biased region" description="Polar residues" evidence="10">
    <location>
        <begin position="302"/>
        <end position="319"/>
    </location>
</feature>
<dbReference type="InterPro" id="IPR017970">
    <property type="entry name" value="Homeobox_CS"/>
</dbReference>
<evidence type="ECO:0000313" key="14">
    <source>
        <dbReference type="WBParaSite" id="SRAE_2000063300.1"/>
    </source>
</evidence>
<dbReference type="Pfam" id="PF00412">
    <property type="entry name" value="LIM"/>
    <property type="match status" value="2"/>
</dbReference>
<dbReference type="GO" id="GO:0035262">
    <property type="term" value="P:gonad morphogenesis"/>
    <property type="evidence" value="ECO:0007669"/>
    <property type="project" value="EnsemblMetazoa"/>
</dbReference>
<keyword evidence="7 9" id="KW-0371">Homeobox</keyword>
<dbReference type="PROSITE" id="PS00027">
    <property type="entry name" value="HOMEOBOX_1"/>
    <property type="match status" value="1"/>
</dbReference>
<evidence type="ECO:0000256" key="10">
    <source>
        <dbReference type="SAM" id="MobiDB-lite"/>
    </source>
</evidence>
<dbReference type="GO" id="GO:0002119">
    <property type="term" value="P:nematode larval development"/>
    <property type="evidence" value="ECO:0007669"/>
    <property type="project" value="EnsemblMetazoa"/>
</dbReference>
<evidence type="ECO:0000313" key="13">
    <source>
        <dbReference type="Proteomes" id="UP000035682"/>
    </source>
</evidence>
<evidence type="ECO:0000256" key="4">
    <source>
        <dbReference type="ARBA" id="ARBA00022833"/>
    </source>
</evidence>
<proteinExistence type="predicted"/>
<dbReference type="FunFam" id="1.10.10.60:FF:000041">
    <property type="entry name" value="insulin gene enhancer protein ISL-1"/>
    <property type="match status" value="1"/>
</dbReference>
<evidence type="ECO:0000256" key="2">
    <source>
        <dbReference type="ARBA" id="ARBA00022723"/>
    </source>
</evidence>
<keyword evidence="3" id="KW-0677">Repeat</keyword>
<dbReference type="GO" id="GO:0060323">
    <property type="term" value="P:head morphogenesis"/>
    <property type="evidence" value="ECO:0007669"/>
    <property type="project" value="EnsemblMetazoa"/>
</dbReference>
<evidence type="ECO:0000259" key="11">
    <source>
        <dbReference type="PROSITE" id="PS00478"/>
    </source>
</evidence>
<dbReference type="InterPro" id="IPR001356">
    <property type="entry name" value="HD"/>
</dbReference>
<dbReference type="Gene3D" id="1.10.10.60">
    <property type="entry name" value="Homeodomain-like"/>
    <property type="match status" value="1"/>
</dbReference>
<dbReference type="GO" id="GO:0048665">
    <property type="term" value="P:neuron fate specification"/>
    <property type="evidence" value="ECO:0007669"/>
    <property type="project" value="InterPro"/>
</dbReference>
<keyword evidence="6 9" id="KW-0238">DNA-binding</keyword>
<feature type="compositionally biased region" description="Low complexity" evidence="10">
    <location>
        <begin position="324"/>
        <end position="347"/>
    </location>
</feature>
<name>A0A090MXS8_STRRB</name>
<gene>
    <name evidence="12 14 15" type="ORF">SRAE_2000063300</name>
</gene>
<dbReference type="AlphaFoldDB" id="A0A090MXS8"/>
<keyword evidence="4" id="KW-0862">Zinc</keyword>
<dbReference type="Proteomes" id="UP000035682">
    <property type="component" value="Unplaced"/>
</dbReference>